<feature type="compositionally biased region" description="Polar residues" evidence="1">
    <location>
        <begin position="186"/>
        <end position="197"/>
    </location>
</feature>
<evidence type="ECO:0000313" key="2">
    <source>
        <dbReference type="EMBL" id="KAK3309596.1"/>
    </source>
</evidence>
<accession>A0AAJ0H0J1</accession>
<reference evidence="2" key="1">
    <citation type="journal article" date="2023" name="Mol. Phylogenet. Evol.">
        <title>Genome-scale phylogeny and comparative genomics of the fungal order Sordariales.</title>
        <authorList>
            <person name="Hensen N."/>
            <person name="Bonometti L."/>
            <person name="Westerberg I."/>
            <person name="Brannstrom I.O."/>
            <person name="Guillou S."/>
            <person name="Cros-Aarteil S."/>
            <person name="Calhoun S."/>
            <person name="Haridas S."/>
            <person name="Kuo A."/>
            <person name="Mondo S."/>
            <person name="Pangilinan J."/>
            <person name="Riley R."/>
            <person name="LaButti K."/>
            <person name="Andreopoulos B."/>
            <person name="Lipzen A."/>
            <person name="Chen C."/>
            <person name="Yan M."/>
            <person name="Daum C."/>
            <person name="Ng V."/>
            <person name="Clum A."/>
            <person name="Steindorff A."/>
            <person name="Ohm R.A."/>
            <person name="Martin F."/>
            <person name="Silar P."/>
            <person name="Natvig D.O."/>
            <person name="Lalanne C."/>
            <person name="Gautier V."/>
            <person name="Ament-Velasquez S.L."/>
            <person name="Kruys A."/>
            <person name="Hutchinson M.I."/>
            <person name="Powell A.J."/>
            <person name="Barry K."/>
            <person name="Miller A.N."/>
            <person name="Grigoriev I.V."/>
            <person name="Debuchy R."/>
            <person name="Gladieux P."/>
            <person name="Hiltunen Thoren M."/>
            <person name="Johannesson H."/>
        </authorList>
    </citation>
    <scope>NUCLEOTIDE SEQUENCE</scope>
    <source>
        <strain evidence="2">CBS 333.67</strain>
    </source>
</reference>
<dbReference type="GeneID" id="87890110"/>
<feature type="region of interest" description="Disordered" evidence="1">
    <location>
        <begin position="1"/>
        <end position="42"/>
    </location>
</feature>
<dbReference type="RefSeq" id="XP_062725376.1">
    <property type="nucleotide sequence ID" value="XM_062871281.1"/>
</dbReference>
<name>A0AAJ0H0J1_9PEZI</name>
<feature type="compositionally biased region" description="Basic residues" evidence="1">
    <location>
        <begin position="163"/>
        <end position="178"/>
    </location>
</feature>
<evidence type="ECO:0000256" key="1">
    <source>
        <dbReference type="SAM" id="MobiDB-lite"/>
    </source>
</evidence>
<feature type="compositionally biased region" description="Basic and acidic residues" evidence="1">
    <location>
        <begin position="22"/>
        <end position="40"/>
    </location>
</feature>
<protein>
    <submittedName>
        <fullName evidence="2">Uncharacterized protein</fullName>
    </submittedName>
</protein>
<comment type="caution">
    <text evidence="2">The sequence shown here is derived from an EMBL/GenBank/DDBJ whole genome shotgun (WGS) entry which is preliminary data.</text>
</comment>
<proteinExistence type="predicted"/>
<reference evidence="2" key="2">
    <citation type="submission" date="2023-06" db="EMBL/GenBank/DDBJ databases">
        <authorList>
            <consortium name="Lawrence Berkeley National Laboratory"/>
            <person name="Mondo S.J."/>
            <person name="Hensen N."/>
            <person name="Bonometti L."/>
            <person name="Westerberg I."/>
            <person name="Brannstrom I.O."/>
            <person name="Guillou S."/>
            <person name="Cros-Aarteil S."/>
            <person name="Calhoun S."/>
            <person name="Haridas S."/>
            <person name="Kuo A."/>
            <person name="Pangilinan J."/>
            <person name="Riley R."/>
            <person name="Labutti K."/>
            <person name="Andreopoulos B."/>
            <person name="Lipzen A."/>
            <person name="Chen C."/>
            <person name="Yanf M."/>
            <person name="Daum C."/>
            <person name="Ng V."/>
            <person name="Clum A."/>
            <person name="Steindorff A."/>
            <person name="Ohm R."/>
            <person name="Martin F."/>
            <person name="Silar P."/>
            <person name="Natvig D."/>
            <person name="Lalanne C."/>
            <person name="Gautier V."/>
            <person name="Ament-Velasquez S.L."/>
            <person name="Kruys A."/>
            <person name="Hutchinson M.I."/>
            <person name="Powell A.J."/>
            <person name="Barry K."/>
            <person name="Miller A.N."/>
            <person name="Grigoriev I.V."/>
            <person name="Debuchy R."/>
            <person name="Gladieux P."/>
            <person name="Thoren M.H."/>
            <person name="Johannesson H."/>
        </authorList>
    </citation>
    <scope>NUCLEOTIDE SEQUENCE</scope>
    <source>
        <strain evidence="2">CBS 333.67</strain>
    </source>
</reference>
<keyword evidence="3" id="KW-1185">Reference proteome</keyword>
<feature type="region of interest" description="Disordered" evidence="1">
    <location>
        <begin position="161"/>
        <end position="197"/>
    </location>
</feature>
<organism evidence="2 3">
    <name type="scientific">Chaetomium strumarium</name>
    <dbReference type="NCBI Taxonomy" id="1170767"/>
    <lineage>
        <taxon>Eukaryota</taxon>
        <taxon>Fungi</taxon>
        <taxon>Dikarya</taxon>
        <taxon>Ascomycota</taxon>
        <taxon>Pezizomycotina</taxon>
        <taxon>Sordariomycetes</taxon>
        <taxon>Sordariomycetidae</taxon>
        <taxon>Sordariales</taxon>
        <taxon>Chaetomiaceae</taxon>
        <taxon>Chaetomium</taxon>
    </lineage>
</organism>
<dbReference type="Proteomes" id="UP001273166">
    <property type="component" value="Unassembled WGS sequence"/>
</dbReference>
<sequence length="257" mass="28456">MAPPTSQSNVTATGPLEYGRALPEKIRRGKKKTEGAEIRRRPPIQCDELSSHQFGSRLGFRWGSLVTGERARSRGRSFRRSALDSNASSVSQFQTARRAAALHITNPLKPRHRRSLVMAAQNTWSGAPCLQVCDLPNLFNRGKAQMTCHSGQWRAEPSAWKLRSARGRTRSHRSRRADRRAGWSSESQGQVESVDSSTPLLISAETVAGLPTLATLAHTRHAVAPPPNLHSFRRALLRIDPFVVVVVDSLAFRCLPE</sequence>
<gene>
    <name evidence="2" type="ORF">B0T15DRAFT_7550</name>
</gene>
<evidence type="ECO:0000313" key="3">
    <source>
        <dbReference type="Proteomes" id="UP001273166"/>
    </source>
</evidence>
<dbReference type="EMBL" id="JAUDZG010000001">
    <property type="protein sequence ID" value="KAK3309596.1"/>
    <property type="molecule type" value="Genomic_DNA"/>
</dbReference>
<feature type="compositionally biased region" description="Polar residues" evidence="1">
    <location>
        <begin position="1"/>
        <end position="12"/>
    </location>
</feature>
<dbReference type="AlphaFoldDB" id="A0AAJ0H0J1"/>